<evidence type="ECO:0000256" key="5">
    <source>
        <dbReference type="ARBA" id="ARBA00022801"/>
    </source>
</evidence>
<dbReference type="NCBIfam" id="NF004127">
    <property type="entry name" value="PRK05617.1"/>
    <property type="match status" value="1"/>
</dbReference>
<dbReference type="InterPro" id="IPR032259">
    <property type="entry name" value="HIBYL-CoA-H"/>
</dbReference>
<dbReference type="InterPro" id="IPR029045">
    <property type="entry name" value="ClpP/crotonase-like_dom_sf"/>
</dbReference>
<evidence type="ECO:0000313" key="10">
    <source>
        <dbReference type="Proteomes" id="UP001458880"/>
    </source>
</evidence>
<dbReference type="InterPro" id="IPR045004">
    <property type="entry name" value="ECH_dom"/>
</dbReference>
<comment type="catalytic activity">
    <reaction evidence="1">
        <text>3-hydroxy-2-methylpropanoyl-CoA + H2O = 3-hydroxy-2-methylpropanoate + CoA + H(+)</text>
        <dbReference type="Rhea" id="RHEA:20888"/>
        <dbReference type="ChEBI" id="CHEBI:11805"/>
        <dbReference type="ChEBI" id="CHEBI:15377"/>
        <dbReference type="ChEBI" id="CHEBI:15378"/>
        <dbReference type="ChEBI" id="CHEBI:57287"/>
        <dbReference type="ChEBI" id="CHEBI:57340"/>
        <dbReference type="EC" id="3.1.2.4"/>
    </reaction>
</comment>
<evidence type="ECO:0000256" key="3">
    <source>
        <dbReference type="ARBA" id="ARBA00011915"/>
    </source>
</evidence>
<dbReference type="Pfam" id="PF16113">
    <property type="entry name" value="ECH_2"/>
    <property type="match status" value="1"/>
</dbReference>
<evidence type="ECO:0000259" key="8">
    <source>
        <dbReference type="Pfam" id="PF16113"/>
    </source>
</evidence>
<evidence type="ECO:0000256" key="2">
    <source>
        <dbReference type="ARBA" id="ARBA00005254"/>
    </source>
</evidence>
<dbReference type="EMBL" id="JASPKY010000379">
    <property type="protein sequence ID" value="KAK9702966.1"/>
    <property type="molecule type" value="Genomic_DNA"/>
</dbReference>
<dbReference type="Gene3D" id="3.90.226.10">
    <property type="entry name" value="2-enoyl-CoA Hydratase, Chain A, domain 1"/>
    <property type="match status" value="2"/>
</dbReference>
<accession>A0AAW1JI66</accession>
<evidence type="ECO:0000256" key="4">
    <source>
        <dbReference type="ARBA" id="ARBA00016714"/>
    </source>
</evidence>
<dbReference type="GO" id="GO:0005739">
    <property type="term" value="C:mitochondrion"/>
    <property type="evidence" value="ECO:0007669"/>
    <property type="project" value="TreeGrafter"/>
</dbReference>
<reference evidence="9 10" key="1">
    <citation type="journal article" date="2024" name="BMC Genomics">
        <title>De novo assembly and annotation of Popillia japonica's genome with initial clues to its potential as an invasive pest.</title>
        <authorList>
            <person name="Cucini C."/>
            <person name="Boschi S."/>
            <person name="Funari R."/>
            <person name="Cardaioli E."/>
            <person name="Iannotti N."/>
            <person name="Marturano G."/>
            <person name="Paoli F."/>
            <person name="Bruttini M."/>
            <person name="Carapelli A."/>
            <person name="Frati F."/>
            <person name="Nardi F."/>
        </authorList>
    </citation>
    <scope>NUCLEOTIDE SEQUENCE [LARGE SCALE GENOMIC DNA]</scope>
    <source>
        <strain evidence="9">DMR45628</strain>
    </source>
</reference>
<sequence length="373" mass="41650">MKMVRKTFILTSIFNKVTTIRPSYNLLRTMATNKQDDVIFETINNVGVMTLNRPKALNSLNLSMVDKILPTFETINNVGVMTLNRPKALNSLNLSMGRAKKHFVPVEMKEYTMNGLIGTYKIPYVALIDGIVMGGGVGISIHGSYRVCTERTLYAMPETAIGLFPDVGGSYVLPRMQGKLGIFLALTGTRLKGSDVLKAGVATHYIESKDIKNLEQSLLTCKDDKCIKETLDRVCVQNIKEFSLQPYLETINKCFAGNTMEEIMSLLEKDGSDFAKNTIKTLSHMSPTSMKVSLKLLQMGSKKNSLLDCLEVEYRVAVACLANHDFIEGVQALLIRKDKNPKWNPPTLKDVSDSHVDSFFANLPENEELRHKL</sequence>
<dbReference type="SUPFAM" id="SSF52096">
    <property type="entry name" value="ClpP/crotonase"/>
    <property type="match status" value="1"/>
</dbReference>
<evidence type="ECO:0000256" key="1">
    <source>
        <dbReference type="ARBA" id="ARBA00001709"/>
    </source>
</evidence>
<dbReference type="PANTHER" id="PTHR43176:SF3">
    <property type="entry name" value="3-HYDROXYISOBUTYRYL-COA HYDROLASE, MITOCHONDRIAL"/>
    <property type="match status" value="1"/>
</dbReference>
<name>A0AAW1JI66_POPJA</name>
<keyword evidence="10" id="KW-1185">Reference proteome</keyword>
<comment type="caution">
    <text evidence="9">The sequence shown here is derived from an EMBL/GenBank/DDBJ whole genome shotgun (WGS) entry which is preliminary data.</text>
</comment>
<feature type="domain" description="Enoyl-CoA hydratase/isomerase" evidence="8">
    <location>
        <begin position="109"/>
        <end position="360"/>
    </location>
</feature>
<gene>
    <name evidence="9" type="ORF">QE152_g29628</name>
</gene>
<dbReference type="Proteomes" id="UP001458880">
    <property type="component" value="Unassembled WGS sequence"/>
</dbReference>
<dbReference type="EC" id="3.1.2.4" evidence="3"/>
<evidence type="ECO:0000313" key="9">
    <source>
        <dbReference type="EMBL" id="KAK9702966.1"/>
    </source>
</evidence>
<evidence type="ECO:0000256" key="7">
    <source>
        <dbReference type="ARBA" id="ARBA00031181"/>
    </source>
</evidence>
<organism evidence="9 10">
    <name type="scientific">Popillia japonica</name>
    <name type="common">Japanese beetle</name>
    <dbReference type="NCBI Taxonomy" id="7064"/>
    <lineage>
        <taxon>Eukaryota</taxon>
        <taxon>Metazoa</taxon>
        <taxon>Ecdysozoa</taxon>
        <taxon>Arthropoda</taxon>
        <taxon>Hexapoda</taxon>
        <taxon>Insecta</taxon>
        <taxon>Pterygota</taxon>
        <taxon>Neoptera</taxon>
        <taxon>Endopterygota</taxon>
        <taxon>Coleoptera</taxon>
        <taxon>Polyphaga</taxon>
        <taxon>Scarabaeiformia</taxon>
        <taxon>Scarabaeidae</taxon>
        <taxon>Rutelinae</taxon>
        <taxon>Popillia</taxon>
    </lineage>
</organism>
<proteinExistence type="inferred from homology"/>
<comment type="similarity">
    <text evidence="2">Belongs to the enoyl-CoA hydratase/isomerase family.</text>
</comment>
<comment type="function">
    <text evidence="6">Hydrolyzes 3-hydroxyisobutyryl-CoA (HIBYL-CoA), a saline catabolite. Has high activity toward isobutyryl-CoA. Could be an isobutyryl-CoA dehydrogenase that functions in valine catabolism. Also hydrolyzes 3-hydroxypropanoyl-CoA.</text>
</comment>
<dbReference type="GO" id="GO:0003860">
    <property type="term" value="F:3-hydroxyisobutyryl-CoA hydrolase activity"/>
    <property type="evidence" value="ECO:0007669"/>
    <property type="project" value="UniProtKB-EC"/>
</dbReference>
<dbReference type="AlphaFoldDB" id="A0AAW1JI66"/>
<dbReference type="GO" id="GO:0006574">
    <property type="term" value="P:L-valine catabolic process"/>
    <property type="evidence" value="ECO:0007669"/>
    <property type="project" value="TreeGrafter"/>
</dbReference>
<protein>
    <recommendedName>
        <fullName evidence="4">3-hydroxyisobutyryl-CoA hydrolase, mitochondrial</fullName>
        <ecNumber evidence="3">3.1.2.4</ecNumber>
    </recommendedName>
    <alternativeName>
        <fullName evidence="7">3-hydroxyisobutyryl-coenzyme A hydrolase</fullName>
    </alternativeName>
</protein>
<dbReference type="CDD" id="cd06558">
    <property type="entry name" value="crotonase-like"/>
    <property type="match status" value="1"/>
</dbReference>
<evidence type="ECO:0000256" key="6">
    <source>
        <dbReference type="ARBA" id="ARBA00024871"/>
    </source>
</evidence>
<keyword evidence="5" id="KW-0378">Hydrolase</keyword>
<dbReference type="PANTHER" id="PTHR43176">
    <property type="entry name" value="3-HYDROXYISOBUTYRYL-COA HYDROLASE-RELATED"/>
    <property type="match status" value="1"/>
</dbReference>